<dbReference type="InterPro" id="IPR001138">
    <property type="entry name" value="Zn2Cys6_DnaBD"/>
</dbReference>
<evidence type="ECO:0000256" key="1">
    <source>
        <dbReference type="ARBA" id="ARBA00023242"/>
    </source>
</evidence>
<sequence>MRKRQAKQNQKVKRSRTRLGCFTCRDRHMKCDEQLPVCQNCVSSKRRCYRGIRLNFSLYNYYDPRTSGVWHEMLVPPYYRILDQSIPVSRLYKNGYDAYKPYRHLHLPKDLAEAEQALCNELQTNQTNTYPVLEIMTNPAELDFLLQQDDLSHFFDLWFSAGSSTDTHPVQGMRNRFQENVDIKRILMNPELHDKQLGGVMHLDFNEKMELSNSEPFVLPHRKTLFALHTTSEFHTSPGDADSFIGLIHHQKYFWLLDLFNDLRVWESCIPNYCVRLFQASEMLENSDGTERFLFDCLLLCNEDVGAETILELNRVQLSRWREFEKKDVTFVSYQNFEKILISVVLILQAVLIQATKPGFTMDQAYYTILANQGRLIHQLTARFKRVHSTILKRLSSTVFTTASFQAIVILRFFLKKRISSFGINCDSGNRPSSESVLESLENETPLESENTHSLSLFFTLTESEVSLLCNDYQGLTFSSSRLSSDAGKLREVFWELVLRDYQLKILQQAYASSSDSELEAQLDDDLTSRYPALMPNSRCLALNILKAYSNKIGTASATQEKCSKTLFVIFNMIEASNILLDQKAKWARYFGWSNSCP</sequence>
<dbReference type="GO" id="GO:0005634">
    <property type="term" value="C:nucleus"/>
    <property type="evidence" value="ECO:0007669"/>
    <property type="project" value="TreeGrafter"/>
</dbReference>
<dbReference type="CDD" id="cd00067">
    <property type="entry name" value="GAL4"/>
    <property type="match status" value="1"/>
</dbReference>
<dbReference type="PANTHER" id="PTHR37534:SF2">
    <property type="entry name" value="N-ACETYLTRANSFERASE DOMAIN-CONTAINING PROTEIN"/>
    <property type="match status" value="1"/>
</dbReference>
<evidence type="ECO:0000313" key="4">
    <source>
        <dbReference type="Proteomes" id="UP000292447"/>
    </source>
</evidence>
<dbReference type="EMBL" id="CP034462">
    <property type="protein sequence ID" value="QBM91093.1"/>
    <property type="molecule type" value="Genomic_DNA"/>
</dbReference>
<dbReference type="AlphaFoldDB" id="A0A4V1AF11"/>
<dbReference type="PANTHER" id="PTHR37534">
    <property type="entry name" value="TRANSCRIPTIONAL ACTIVATOR PROTEIN UGA3"/>
    <property type="match status" value="1"/>
</dbReference>
<proteinExistence type="predicted"/>
<accession>A0A4V1AF11</accession>
<name>A0A4V1AF11_9ASCO</name>
<dbReference type="SUPFAM" id="SSF57701">
    <property type="entry name" value="Zn2/Cys6 DNA-binding domain"/>
    <property type="match status" value="1"/>
</dbReference>
<dbReference type="SMART" id="SM00066">
    <property type="entry name" value="GAL4"/>
    <property type="match status" value="1"/>
</dbReference>
<reference evidence="4" key="1">
    <citation type="submission" date="2019-03" db="EMBL/GenBank/DDBJ databases">
        <title>Snf2 controls pulcherriminic acid biosynthesis and connects pigmentation and antifungal activity of the yeast Metschnikowia pulcherrima.</title>
        <authorList>
            <person name="Gore-Lloyd D."/>
            <person name="Sumann I."/>
            <person name="Brachmann A.O."/>
            <person name="Schneeberger K."/>
            <person name="Ortiz-Merino R.A."/>
            <person name="Moreno-Beltran M."/>
            <person name="Schlaefli M."/>
            <person name="Kirner P."/>
            <person name="Santos Kron A."/>
            <person name="Wolfe K.H."/>
            <person name="Piel J."/>
            <person name="Ahrens C.H."/>
            <person name="Henk D."/>
            <person name="Freimoser F.M."/>
        </authorList>
    </citation>
    <scope>NUCLEOTIDE SEQUENCE [LARGE SCALE GENOMIC DNA]</scope>
    <source>
        <strain evidence="4">APC 1.2</strain>
    </source>
</reference>
<dbReference type="GO" id="GO:0008270">
    <property type="term" value="F:zinc ion binding"/>
    <property type="evidence" value="ECO:0007669"/>
    <property type="project" value="InterPro"/>
</dbReference>
<evidence type="ECO:0000313" key="3">
    <source>
        <dbReference type="EMBL" id="QBM91093.1"/>
    </source>
</evidence>
<evidence type="ECO:0000259" key="2">
    <source>
        <dbReference type="PROSITE" id="PS50048"/>
    </source>
</evidence>
<feature type="domain" description="Zn(2)-C6 fungal-type" evidence="2">
    <location>
        <begin position="20"/>
        <end position="48"/>
    </location>
</feature>
<dbReference type="Pfam" id="PF00172">
    <property type="entry name" value="Zn_clus"/>
    <property type="match status" value="1"/>
</dbReference>
<dbReference type="PROSITE" id="PS00463">
    <property type="entry name" value="ZN2_CY6_FUNGAL_1"/>
    <property type="match status" value="1"/>
</dbReference>
<keyword evidence="1" id="KW-0539">Nucleus</keyword>
<dbReference type="GO" id="GO:0045944">
    <property type="term" value="P:positive regulation of transcription by RNA polymerase II"/>
    <property type="evidence" value="ECO:0007669"/>
    <property type="project" value="TreeGrafter"/>
</dbReference>
<keyword evidence="4" id="KW-1185">Reference proteome</keyword>
<dbReference type="InterPro" id="IPR036864">
    <property type="entry name" value="Zn2-C6_fun-type_DNA-bd_sf"/>
</dbReference>
<dbReference type="GO" id="GO:0000981">
    <property type="term" value="F:DNA-binding transcription factor activity, RNA polymerase II-specific"/>
    <property type="evidence" value="ECO:0007669"/>
    <property type="project" value="InterPro"/>
</dbReference>
<dbReference type="STRING" id="2163413.A0A4V1AF11"/>
<dbReference type="Gene3D" id="4.10.240.10">
    <property type="entry name" value="Zn(2)-C6 fungal-type DNA-binding domain"/>
    <property type="match status" value="1"/>
</dbReference>
<gene>
    <name evidence="3" type="primary">MPUL0G01350</name>
    <name evidence="3" type="ORF">METSCH_G01350</name>
</gene>
<dbReference type="GO" id="GO:0000976">
    <property type="term" value="F:transcription cis-regulatory region binding"/>
    <property type="evidence" value="ECO:0007669"/>
    <property type="project" value="TreeGrafter"/>
</dbReference>
<dbReference type="Proteomes" id="UP000292447">
    <property type="component" value="Chromosome VII"/>
</dbReference>
<protein>
    <submittedName>
        <fullName evidence="3">Zn(2)-Cys(6) binuclear cluster domain-containing protein</fullName>
    </submittedName>
</protein>
<dbReference type="PROSITE" id="PS50048">
    <property type="entry name" value="ZN2_CY6_FUNGAL_2"/>
    <property type="match status" value="1"/>
</dbReference>
<organism evidence="3 4">
    <name type="scientific">Metschnikowia aff. pulcherrima</name>
    <dbReference type="NCBI Taxonomy" id="2163413"/>
    <lineage>
        <taxon>Eukaryota</taxon>
        <taxon>Fungi</taxon>
        <taxon>Dikarya</taxon>
        <taxon>Ascomycota</taxon>
        <taxon>Saccharomycotina</taxon>
        <taxon>Pichiomycetes</taxon>
        <taxon>Metschnikowiaceae</taxon>
        <taxon>Metschnikowia</taxon>
    </lineage>
</organism>